<dbReference type="Pfam" id="PF22513">
    <property type="entry name" value="FitA-like_RHH"/>
    <property type="match status" value="1"/>
</dbReference>
<reference evidence="2 3" key="1">
    <citation type="submission" date="2019-11" db="EMBL/GenBank/DDBJ databases">
        <title>Draft genome of Amycolatopsis RM579.</title>
        <authorList>
            <person name="Duangmal K."/>
            <person name="Mingma R."/>
        </authorList>
    </citation>
    <scope>NUCLEOTIDE SEQUENCE [LARGE SCALE GENOMIC DNA]</scope>
    <source>
        <strain evidence="2 3">RM579</strain>
    </source>
</reference>
<dbReference type="GO" id="GO:0006355">
    <property type="term" value="P:regulation of DNA-templated transcription"/>
    <property type="evidence" value="ECO:0007669"/>
    <property type="project" value="InterPro"/>
</dbReference>
<evidence type="ECO:0000313" key="2">
    <source>
        <dbReference type="EMBL" id="MTD58601.1"/>
    </source>
</evidence>
<dbReference type="Proteomes" id="UP000440096">
    <property type="component" value="Unassembled WGS sequence"/>
</dbReference>
<sequence length="85" mass="9219">MTAVLTVRDVPDDVKEALVQEARDRGQSLQAYLLTVLKRQADFGRNRRVVVEIERDLAAGGGAEGDAPDAAEILAGARAERTERT</sequence>
<protein>
    <recommendedName>
        <fullName evidence="1">Antitoxin FitA-like ribbon-helix-helix domain-containing protein</fullName>
    </recommendedName>
</protein>
<dbReference type="RefSeq" id="WP_154760673.1">
    <property type="nucleotide sequence ID" value="NZ_WMBA01000072.1"/>
</dbReference>
<dbReference type="InterPro" id="IPR010985">
    <property type="entry name" value="Ribbon_hlx_hlx"/>
</dbReference>
<evidence type="ECO:0000259" key="1">
    <source>
        <dbReference type="Pfam" id="PF22513"/>
    </source>
</evidence>
<gene>
    <name evidence="2" type="ORF">GKO32_32175</name>
</gene>
<name>A0A6N7ZA39_9PSEU</name>
<evidence type="ECO:0000313" key="3">
    <source>
        <dbReference type="Proteomes" id="UP000440096"/>
    </source>
</evidence>
<keyword evidence="3" id="KW-1185">Reference proteome</keyword>
<feature type="domain" description="Antitoxin FitA-like ribbon-helix-helix" evidence="1">
    <location>
        <begin position="3"/>
        <end position="40"/>
    </location>
</feature>
<proteinExistence type="predicted"/>
<dbReference type="EMBL" id="WMBA01000072">
    <property type="protein sequence ID" value="MTD58601.1"/>
    <property type="molecule type" value="Genomic_DNA"/>
</dbReference>
<comment type="caution">
    <text evidence="2">The sequence shown here is derived from an EMBL/GenBank/DDBJ whole genome shotgun (WGS) entry which is preliminary data.</text>
</comment>
<dbReference type="AlphaFoldDB" id="A0A6N7ZA39"/>
<organism evidence="2 3">
    <name type="scientific">Amycolatopsis pithecellobii</name>
    <dbReference type="NCBI Taxonomy" id="664692"/>
    <lineage>
        <taxon>Bacteria</taxon>
        <taxon>Bacillati</taxon>
        <taxon>Actinomycetota</taxon>
        <taxon>Actinomycetes</taxon>
        <taxon>Pseudonocardiales</taxon>
        <taxon>Pseudonocardiaceae</taxon>
        <taxon>Amycolatopsis</taxon>
    </lineage>
</organism>
<dbReference type="InterPro" id="IPR053853">
    <property type="entry name" value="FitA-like_RHH"/>
</dbReference>
<dbReference type="OrthoDB" id="7107936at2"/>
<dbReference type="SUPFAM" id="SSF47598">
    <property type="entry name" value="Ribbon-helix-helix"/>
    <property type="match status" value="1"/>
</dbReference>
<accession>A0A6N7ZA39</accession>